<dbReference type="SMART" id="SM00382">
    <property type="entry name" value="AAA"/>
    <property type="match status" value="1"/>
</dbReference>
<evidence type="ECO:0000256" key="6">
    <source>
        <dbReference type="ARBA" id="ARBA00023065"/>
    </source>
</evidence>
<dbReference type="InterPro" id="IPR027417">
    <property type="entry name" value="P-loop_NTPase"/>
</dbReference>
<dbReference type="PANTHER" id="PTHR42771">
    <property type="entry name" value="IRON(3+)-HYDROXAMATE IMPORT ATP-BINDING PROTEIN FHUC"/>
    <property type="match status" value="1"/>
</dbReference>
<keyword evidence="4" id="KW-0410">Iron transport</keyword>
<evidence type="ECO:0000256" key="3">
    <source>
        <dbReference type="ARBA" id="ARBA00022475"/>
    </source>
</evidence>
<evidence type="ECO:0000256" key="1">
    <source>
        <dbReference type="ARBA" id="ARBA00004202"/>
    </source>
</evidence>
<dbReference type="AlphaFoldDB" id="A0A2T0QCR2"/>
<dbReference type="Proteomes" id="UP000237846">
    <property type="component" value="Unassembled WGS sequence"/>
</dbReference>
<comment type="caution">
    <text evidence="9">The sequence shown here is derived from an EMBL/GenBank/DDBJ whole genome shotgun (WGS) entry which is preliminary data.</text>
</comment>
<organism evidence="9 10">
    <name type="scientific">Allonocardiopsis opalescens</name>
    <dbReference type="NCBI Taxonomy" id="1144618"/>
    <lineage>
        <taxon>Bacteria</taxon>
        <taxon>Bacillati</taxon>
        <taxon>Actinomycetota</taxon>
        <taxon>Actinomycetes</taxon>
        <taxon>Streptosporangiales</taxon>
        <taxon>Allonocardiopsis</taxon>
    </lineage>
</organism>
<dbReference type="CDD" id="cd00267">
    <property type="entry name" value="ABC_ATPase"/>
    <property type="match status" value="1"/>
</dbReference>
<keyword evidence="7" id="KW-0472">Membrane</keyword>
<evidence type="ECO:0000313" key="9">
    <source>
        <dbReference type="EMBL" id="PRY01688.1"/>
    </source>
</evidence>
<evidence type="ECO:0000313" key="10">
    <source>
        <dbReference type="Proteomes" id="UP000237846"/>
    </source>
</evidence>
<evidence type="ECO:0000256" key="7">
    <source>
        <dbReference type="ARBA" id="ARBA00023136"/>
    </source>
</evidence>
<keyword evidence="10" id="KW-1185">Reference proteome</keyword>
<protein>
    <submittedName>
        <fullName evidence="9">Putative ATPase</fullName>
    </submittedName>
</protein>
<dbReference type="InterPro" id="IPR003959">
    <property type="entry name" value="ATPase_AAA_core"/>
</dbReference>
<dbReference type="InterPro" id="IPR051535">
    <property type="entry name" value="Siderophore_ABC-ATPase"/>
</dbReference>
<dbReference type="Pfam" id="PF13476">
    <property type="entry name" value="AAA_23"/>
    <property type="match status" value="1"/>
</dbReference>
<evidence type="ECO:0000259" key="8">
    <source>
        <dbReference type="SMART" id="SM00382"/>
    </source>
</evidence>
<keyword evidence="5" id="KW-0408">Iron</keyword>
<dbReference type="EMBL" id="PVZC01000001">
    <property type="protein sequence ID" value="PRY01688.1"/>
    <property type="molecule type" value="Genomic_DNA"/>
</dbReference>
<dbReference type="InterPro" id="IPR038729">
    <property type="entry name" value="Rad50/SbcC_AAA"/>
</dbReference>
<dbReference type="PANTHER" id="PTHR42771:SF2">
    <property type="entry name" value="IRON(3+)-HYDROXAMATE IMPORT ATP-BINDING PROTEIN FHUC"/>
    <property type="match status" value="1"/>
</dbReference>
<dbReference type="GO" id="GO:0006302">
    <property type="term" value="P:double-strand break repair"/>
    <property type="evidence" value="ECO:0007669"/>
    <property type="project" value="InterPro"/>
</dbReference>
<evidence type="ECO:0000256" key="4">
    <source>
        <dbReference type="ARBA" id="ARBA00022496"/>
    </source>
</evidence>
<comment type="subcellular location">
    <subcellularLocation>
        <location evidence="1">Cell membrane</location>
        <topology evidence="1">Peripheral membrane protein</topology>
    </subcellularLocation>
</comment>
<name>A0A2T0QCR2_9ACTN</name>
<keyword evidence="3" id="KW-1003">Cell membrane</keyword>
<accession>A0A2T0QCR2</accession>
<dbReference type="GO" id="GO:0006826">
    <property type="term" value="P:iron ion transport"/>
    <property type="evidence" value="ECO:0007669"/>
    <property type="project" value="UniProtKB-KW"/>
</dbReference>
<dbReference type="InterPro" id="IPR003593">
    <property type="entry name" value="AAA+_ATPase"/>
</dbReference>
<keyword evidence="2" id="KW-0813">Transport</keyword>
<dbReference type="GO" id="GO:0016887">
    <property type="term" value="F:ATP hydrolysis activity"/>
    <property type="evidence" value="ECO:0007669"/>
    <property type="project" value="InterPro"/>
</dbReference>
<reference evidence="9 10" key="1">
    <citation type="submission" date="2018-03" db="EMBL/GenBank/DDBJ databases">
        <title>Genomic Encyclopedia of Archaeal and Bacterial Type Strains, Phase II (KMG-II): from individual species to whole genera.</title>
        <authorList>
            <person name="Goeker M."/>
        </authorList>
    </citation>
    <scope>NUCLEOTIDE SEQUENCE [LARGE SCALE GENOMIC DNA]</scope>
    <source>
        <strain evidence="9 10">DSM 45601</strain>
    </source>
</reference>
<evidence type="ECO:0000256" key="2">
    <source>
        <dbReference type="ARBA" id="ARBA00022448"/>
    </source>
</evidence>
<proteinExistence type="predicted"/>
<dbReference type="SUPFAM" id="SSF52540">
    <property type="entry name" value="P-loop containing nucleoside triphosphate hydrolases"/>
    <property type="match status" value="1"/>
</dbReference>
<sequence length="254" mass="28000">MLVQRLYVRGPDSVGGGPDLDEWPFTVPAVRQLAESGLELRRPVTFLVGENGSGKSTLVEAIAEAYGINVRTGRGSRERKVSVHECSPLGQHLQLDLTAQGAAYAASKRLKRRSFFLRAETAFDFIEYISSIGVIVPGYWQEDLRVRSHGEGYLTVLGSVISEPGLYLLDEPEAALSFNSCLRLVALLHDAAAAGAQIICATHSPILAATPDADIIELDSEGAHHTTWDRLELVDHWRRYLARPDRYLRHLVGE</sequence>
<dbReference type="GO" id="GO:0005524">
    <property type="term" value="F:ATP binding"/>
    <property type="evidence" value="ECO:0007669"/>
    <property type="project" value="InterPro"/>
</dbReference>
<feature type="domain" description="AAA+ ATPase" evidence="8">
    <location>
        <begin position="41"/>
        <end position="221"/>
    </location>
</feature>
<gene>
    <name evidence="9" type="ORF">CLV72_101272</name>
</gene>
<keyword evidence="6" id="KW-0406">Ion transport</keyword>
<dbReference type="OrthoDB" id="9784297at2"/>
<dbReference type="Pfam" id="PF13304">
    <property type="entry name" value="AAA_21"/>
    <property type="match status" value="1"/>
</dbReference>
<dbReference type="GO" id="GO:0005886">
    <property type="term" value="C:plasma membrane"/>
    <property type="evidence" value="ECO:0007669"/>
    <property type="project" value="UniProtKB-SubCell"/>
</dbReference>
<evidence type="ECO:0000256" key="5">
    <source>
        <dbReference type="ARBA" id="ARBA00023004"/>
    </source>
</evidence>
<dbReference type="Gene3D" id="3.40.50.300">
    <property type="entry name" value="P-loop containing nucleotide triphosphate hydrolases"/>
    <property type="match status" value="2"/>
</dbReference>